<name>A0A3D2X3F8_9FIRM</name>
<comment type="caution">
    <text evidence="1">The sequence shown here is derived from an EMBL/GenBank/DDBJ whole genome shotgun (WGS) entry which is preliminary data.</text>
</comment>
<gene>
    <name evidence="1" type="ORF">DHW61_01910</name>
</gene>
<evidence type="ECO:0000313" key="2">
    <source>
        <dbReference type="Proteomes" id="UP000262969"/>
    </source>
</evidence>
<accession>A0A3D2X3F8</accession>
<proteinExistence type="predicted"/>
<dbReference type="SUPFAM" id="SSF63825">
    <property type="entry name" value="YWTD domain"/>
    <property type="match status" value="1"/>
</dbReference>
<organism evidence="1 2">
    <name type="scientific">Lachnoclostridium phytofermentans</name>
    <dbReference type="NCBI Taxonomy" id="66219"/>
    <lineage>
        <taxon>Bacteria</taxon>
        <taxon>Bacillati</taxon>
        <taxon>Bacillota</taxon>
        <taxon>Clostridia</taxon>
        <taxon>Lachnospirales</taxon>
        <taxon>Lachnospiraceae</taxon>
    </lineage>
</organism>
<evidence type="ECO:0000313" key="1">
    <source>
        <dbReference type="EMBL" id="HCL01163.1"/>
    </source>
</evidence>
<sequence>MNIKKKVIATEDCTRVGEELFFIAKDINIICKMNIVSGEVLIVDSLPEEDLLGKRLGSKIVFYNDELFFAPMEAKKIWRYNLKNRSWKGYERKVIDNWSPRGEMFQAICYKHKVFFVGAIYPAIIVLDLEKDELDYIETPFAKNKKIAEIKKDGYFRTDYVQIDNTIYLASCLTNEVIKFNLETYETVFIEVGAKDNCYAGIAYDGKEFYLAPRRVSPIVVWDGLKSYRELNLPNELISKDGCIFGGIVCKDGNTYLPACFQATSLIINTIDKEINNIVKKQYHFHKFIGEETYVSLDYEGDMNIYEPSQHYQHVLSIDVEHVNTYMKNRNLLKNSKSGIIREIEFVNLEVFLETVINM</sequence>
<dbReference type="EMBL" id="DPVV01000070">
    <property type="protein sequence ID" value="HCL01163.1"/>
    <property type="molecule type" value="Genomic_DNA"/>
</dbReference>
<dbReference type="Proteomes" id="UP000262969">
    <property type="component" value="Unassembled WGS sequence"/>
</dbReference>
<reference evidence="1 2" key="1">
    <citation type="journal article" date="2018" name="Nat. Biotechnol.">
        <title>A standardized bacterial taxonomy based on genome phylogeny substantially revises the tree of life.</title>
        <authorList>
            <person name="Parks D.H."/>
            <person name="Chuvochina M."/>
            <person name="Waite D.W."/>
            <person name="Rinke C."/>
            <person name="Skarshewski A."/>
            <person name="Chaumeil P.A."/>
            <person name="Hugenholtz P."/>
        </authorList>
    </citation>
    <scope>NUCLEOTIDE SEQUENCE [LARGE SCALE GENOMIC DNA]</scope>
    <source>
        <strain evidence="1">UBA11728</strain>
    </source>
</reference>
<dbReference type="AlphaFoldDB" id="A0A3D2X3F8"/>
<protein>
    <submittedName>
        <fullName evidence="1">Uncharacterized protein</fullName>
    </submittedName>
</protein>